<dbReference type="EMBL" id="GBRH01195964">
    <property type="protein sequence ID" value="JAE01932.1"/>
    <property type="molecule type" value="Transcribed_RNA"/>
</dbReference>
<reference evidence="1" key="1">
    <citation type="submission" date="2014-09" db="EMBL/GenBank/DDBJ databases">
        <authorList>
            <person name="Magalhaes I.L.F."/>
            <person name="Oliveira U."/>
            <person name="Santos F.R."/>
            <person name="Vidigal T.H.D.A."/>
            <person name="Brescovit A.D."/>
            <person name="Santos A.J."/>
        </authorList>
    </citation>
    <scope>NUCLEOTIDE SEQUENCE</scope>
    <source>
        <tissue evidence="1">Shoot tissue taken approximately 20 cm above the soil surface</tissue>
    </source>
</reference>
<sequence>MLFVLQGRE</sequence>
<protein>
    <submittedName>
        <fullName evidence="1">Uncharacterized protein</fullName>
    </submittedName>
</protein>
<evidence type="ECO:0000313" key="1">
    <source>
        <dbReference type="EMBL" id="JAE01932.1"/>
    </source>
</evidence>
<name>A0A0A9EP98_ARUDO</name>
<accession>A0A0A9EP98</accession>
<reference evidence="1" key="2">
    <citation type="journal article" date="2015" name="Data Brief">
        <title>Shoot transcriptome of the giant reed, Arundo donax.</title>
        <authorList>
            <person name="Barrero R.A."/>
            <person name="Guerrero F.D."/>
            <person name="Moolhuijzen P."/>
            <person name="Goolsby J.A."/>
            <person name="Tidwell J."/>
            <person name="Bellgard S.E."/>
            <person name="Bellgard M.I."/>
        </authorList>
    </citation>
    <scope>NUCLEOTIDE SEQUENCE</scope>
    <source>
        <tissue evidence="1">Shoot tissue taken approximately 20 cm above the soil surface</tissue>
    </source>
</reference>
<proteinExistence type="predicted"/>
<organism evidence="1">
    <name type="scientific">Arundo donax</name>
    <name type="common">Giant reed</name>
    <name type="synonym">Donax arundinaceus</name>
    <dbReference type="NCBI Taxonomy" id="35708"/>
    <lineage>
        <taxon>Eukaryota</taxon>
        <taxon>Viridiplantae</taxon>
        <taxon>Streptophyta</taxon>
        <taxon>Embryophyta</taxon>
        <taxon>Tracheophyta</taxon>
        <taxon>Spermatophyta</taxon>
        <taxon>Magnoliopsida</taxon>
        <taxon>Liliopsida</taxon>
        <taxon>Poales</taxon>
        <taxon>Poaceae</taxon>
        <taxon>PACMAD clade</taxon>
        <taxon>Arundinoideae</taxon>
        <taxon>Arundineae</taxon>
        <taxon>Arundo</taxon>
    </lineage>
</organism>